<feature type="compositionally biased region" description="Basic and acidic residues" evidence="1">
    <location>
        <begin position="129"/>
        <end position="140"/>
    </location>
</feature>
<dbReference type="Proteomes" id="UP000005143">
    <property type="component" value="Unassembled WGS sequence"/>
</dbReference>
<feature type="region of interest" description="Disordered" evidence="1">
    <location>
        <begin position="1"/>
        <end position="30"/>
    </location>
</feature>
<evidence type="ECO:0008006" key="4">
    <source>
        <dbReference type="Google" id="ProtNLM"/>
    </source>
</evidence>
<evidence type="ECO:0000313" key="2">
    <source>
        <dbReference type="EMBL" id="EHN11369.1"/>
    </source>
</evidence>
<feature type="region of interest" description="Disordered" evidence="1">
    <location>
        <begin position="122"/>
        <end position="148"/>
    </location>
</feature>
<dbReference type="EMBL" id="AGUD01000110">
    <property type="protein sequence ID" value="EHN11369.1"/>
    <property type="molecule type" value="Genomic_DNA"/>
</dbReference>
<reference evidence="2 3" key="1">
    <citation type="journal article" date="2013" name="Biodegradation">
        <title>Quantitative proteomic analysis of ibuprofen-degrading Patulibacter sp. strain I11.</title>
        <authorList>
            <person name="Almeida B."/>
            <person name="Kjeldal H."/>
            <person name="Lolas I."/>
            <person name="Knudsen A.D."/>
            <person name="Carvalho G."/>
            <person name="Nielsen K.L."/>
            <person name="Barreto Crespo M.T."/>
            <person name="Stensballe A."/>
            <person name="Nielsen J.L."/>
        </authorList>
    </citation>
    <scope>NUCLEOTIDE SEQUENCE [LARGE SCALE GENOMIC DNA]</scope>
    <source>
        <strain evidence="2 3">I11</strain>
    </source>
</reference>
<evidence type="ECO:0000256" key="1">
    <source>
        <dbReference type="SAM" id="MobiDB-lite"/>
    </source>
</evidence>
<sequence>MQQVTFDMPNRPAPPVPPALAAEVRPREQQRRDALERANAVRLARATLKRAVQEGRRRAADVVAACPPEAASMPVGELLAAQHRWGEARTLRLLRRIPVPETKAVGALTPRQRRALVELLGGATTPLRGDGRASEARRADACAGSAAA</sequence>
<gene>
    <name evidence="2" type="ORF">PAI11_17580</name>
</gene>
<keyword evidence="3" id="KW-1185">Reference proteome</keyword>
<dbReference type="AlphaFoldDB" id="H0E4M7"/>
<proteinExistence type="predicted"/>
<organism evidence="2 3">
    <name type="scientific">Patulibacter medicamentivorans</name>
    <dbReference type="NCBI Taxonomy" id="1097667"/>
    <lineage>
        <taxon>Bacteria</taxon>
        <taxon>Bacillati</taxon>
        <taxon>Actinomycetota</taxon>
        <taxon>Thermoleophilia</taxon>
        <taxon>Solirubrobacterales</taxon>
        <taxon>Patulibacteraceae</taxon>
        <taxon>Patulibacter</taxon>
    </lineage>
</organism>
<protein>
    <recommendedName>
        <fullName evidence="4">Integration host factor</fullName>
    </recommendedName>
</protein>
<accession>H0E4M7</accession>
<comment type="caution">
    <text evidence="2">The sequence shown here is derived from an EMBL/GenBank/DDBJ whole genome shotgun (WGS) entry which is preliminary data.</text>
</comment>
<dbReference type="Gene3D" id="1.10.8.50">
    <property type="match status" value="1"/>
</dbReference>
<name>H0E4M7_9ACTN</name>
<evidence type="ECO:0000313" key="3">
    <source>
        <dbReference type="Proteomes" id="UP000005143"/>
    </source>
</evidence>